<gene>
    <name evidence="2" type="ORF">HCG48_21405</name>
</gene>
<evidence type="ECO:0008006" key="4">
    <source>
        <dbReference type="Google" id="ProtNLM"/>
    </source>
</evidence>
<dbReference type="RefSeq" id="WP_168570987.1">
    <property type="nucleotide sequence ID" value="NZ_CP051167.1"/>
</dbReference>
<accession>A0A6H1U3W0</accession>
<dbReference type="KEGG" id="oxy:HCG48_21405"/>
<feature type="compositionally biased region" description="Basic and acidic residues" evidence="1">
    <location>
        <begin position="284"/>
        <end position="294"/>
    </location>
</feature>
<sequence length="377" mass="42074">MESRDAEAFERIQHSKALQQQLLEWLLSENRHPVELSPPGTTDIDRPFDPLDSETFDDFLSGPGDIEAGIANPDESPLGGIRPHQPGEIPAVQDRYYALLKRRLQTEIQHHLPLFPWENEVLDYDAETSDWSVAQQVPDRLWTAQLEQLNLPVTLPPAVLTRIFEQCRRLVNSSVQEGLKLVRAVEDLFPEQTYTLHQLAGTLMVAGAPQRSTDAIDRLSQAAADFPETYEAASPTQQMVMSLLAAREIVGSLTLSVRAGDPPVQRQWLTGYGTLELNVEYTRRDTPEASRSDRPSTAATSQAPSCLRVAADLPCGGRLTLEKDRSQGSNCRSDAGSLSVEVQDPQPHEKYFLKVELDDPDSHPLIFTVYPLDNFRA</sequence>
<keyword evidence="3" id="KW-1185">Reference proteome</keyword>
<protein>
    <recommendedName>
        <fullName evidence="4">PatU</fullName>
    </recommendedName>
</protein>
<feature type="region of interest" description="Disordered" evidence="1">
    <location>
        <begin position="284"/>
        <end position="303"/>
    </location>
</feature>
<proteinExistence type="predicted"/>
<organism evidence="2 3">
    <name type="scientific">Oxynema aestuarii AP17</name>
    <dbReference type="NCBI Taxonomy" id="2064643"/>
    <lineage>
        <taxon>Bacteria</taxon>
        <taxon>Bacillati</taxon>
        <taxon>Cyanobacteriota</taxon>
        <taxon>Cyanophyceae</taxon>
        <taxon>Oscillatoriophycideae</taxon>
        <taxon>Oscillatoriales</taxon>
        <taxon>Oscillatoriaceae</taxon>
        <taxon>Oxynema</taxon>
        <taxon>Oxynema aestuarii</taxon>
    </lineage>
</organism>
<dbReference type="EMBL" id="CP051167">
    <property type="protein sequence ID" value="QIZ72840.1"/>
    <property type="molecule type" value="Genomic_DNA"/>
</dbReference>
<evidence type="ECO:0000313" key="2">
    <source>
        <dbReference type="EMBL" id="QIZ72840.1"/>
    </source>
</evidence>
<evidence type="ECO:0000256" key="1">
    <source>
        <dbReference type="SAM" id="MobiDB-lite"/>
    </source>
</evidence>
<evidence type="ECO:0000313" key="3">
    <source>
        <dbReference type="Proteomes" id="UP000500857"/>
    </source>
</evidence>
<name>A0A6H1U3W0_9CYAN</name>
<dbReference type="Proteomes" id="UP000500857">
    <property type="component" value="Chromosome"/>
</dbReference>
<feature type="region of interest" description="Disordered" evidence="1">
    <location>
        <begin position="320"/>
        <end position="340"/>
    </location>
</feature>
<reference evidence="2 3" key="1">
    <citation type="submission" date="2020-04" db="EMBL/GenBank/DDBJ databases">
        <authorList>
            <person name="Basu S."/>
            <person name="Maruthanayagam V."/>
            <person name="Chakraborty S."/>
            <person name="Pramanik A."/>
            <person name="Mukherjee J."/>
            <person name="Brink B."/>
        </authorList>
    </citation>
    <scope>NUCLEOTIDE SEQUENCE [LARGE SCALE GENOMIC DNA]</scope>
    <source>
        <strain evidence="2 3">AP17</strain>
    </source>
</reference>
<dbReference type="AlphaFoldDB" id="A0A6H1U3W0"/>